<dbReference type="Proteomes" id="UP000823616">
    <property type="component" value="Unassembled WGS sequence"/>
</dbReference>
<comment type="caution">
    <text evidence="3">The sequence shown here is derived from an EMBL/GenBank/DDBJ whole genome shotgun (WGS) entry which is preliminary data.</text>
</comment>
<dbReference type="EMBL" id="JADIMS010000011">
    <property type="protein sequence ID" value="MBO8449648.1"/>
    <property type="molecule type" value="Genomic_DNA"/>
</dbReference>
<feature type="coiled-coil region" evidence="1">
    <location>
        <begin position="212"/>
        <end position="239"/>
    </location>
</feature>
<reference evidence="3" key="1">
    <citation type="submission" date="2020-10" db="EMBL/GenBank/DDBJ databases">
        <authorList>
            <person name="Gilroy R."/>
        </authorList>
    </citation>
    <scope>NUCLEOTIDE SEQUENCE</scope>
    <source>
        <strain evidence="3">B3-4054</strain>
    </source>
</reference>
<evidence type="ECO:0000313" key="4">
    <source>
        <dbReference type="Proteomes" id="UP000823616"/>
    </source>
</evidence>
<reference evidence="3" key="2">
    <citation type="journal article" date="2021" name="PeerJ">
        <title>Extensive microbial diversity within the chicken gut microbiome revealed by metagenomics and culture.</title>
        <authorList>
            <person name="Gilroy R."/>
            <person name="Ravi A."/>
            <person name="Getino M."/>
            <person name="Pursley I."/>
            <person name="Horton D.L."/>
            <person name="Alikhan N.F."/>
            <person name="Baker D."/>
            <person name="Gharbi K."/>
            <person name="Hall N."/>
            <person name="Watson M."/>
            <person name="Adriaenssens E.M."/>
            <person name="Foster-Nyarko E."/>
            <person name="Jarju S."/>
            <person name="Secka A."/>
            <person name="Antonio M."/>
            <person name="Oren A."/>
            <person name="Chaudhuri R.R."/>
            <person name="La Ragione R."/>
            <person name="Hildebrand F."/>
            <person name="Pallen M.J."/>
        </authorList>
    </citation>
    <scope>NUCLEOTIDE SEQUENCE</scope>
    <source>
        <strain evidence="3">B3-4054</strain>
    </source>
</reference>
<evidence type="ECO:0000313" key="3">
    <source>
        <dbReference type="EMBL" id="MBO8449648.1"/>
    </source>
</evidence>
<organism evidence="3 4">
    <name type="scientific">Candidatus Avitreponema avistercoris</name>
    <dbReference type="NCBI Taxonomy" id="2840705"/>
    <lineage>
        <taxon>Bacteria</taxon>
        <taxon>Pseudomonadati</taxon>
        <taxon>Spirochaetota</taxon>
        <taxon>Spirochaetia</taxon>
        <taxon>Spirochaetales</taxon>
        <taxon>Candidatus Avitreponema</taxon>
    </lineage>
</organism>
<feature type="compositionally biased region" description="Polar residues" evidence="2">
    <location>
        <begin position="18"/>
        <end position="27"/>
    </location>
</feature>
<feature type="region of interest" description="Disordered" evidence="2">
    <location>
        <begin position="15"/>
        <end position="35"/>
    </location>
</feature>
<protein>
    <submittedName>
        <fullName evidence="3">Uncharacterized protein</fullName>
    </submittedName>
</protein>
<proteinExistence type="predicted"/>
<evidence type="ECO:0000256" key="1">
    <source>
        <dbReference type="SAM" id="Coils"/>
    </source>
</evidence>
<gene>
    <name evidence="3" type="ORF">IAA96_00915</name>
</gene>
<keyword evidence="1" id="KW-0175">Coiled coil</keyword>
<dbReference type="AlphaFoldDB" id="A0A9D9EMH0"/>
<sequence length="545" mass="61401">MSDFDLDPELAALLDDTPVTTQKSPQKFQKPDLMASSAAASSTSVSEGGVDLSVTSFAPIGKFFEDKPSKLYDSPDYYKKVLGGEGQAAARLHGLLSKYLACKDPKDRGVFRQQIISAYWDFAAQLAAKTASPSCCSEKKAALRFGLLLPSLLTPEQKTLFATIVEKNETGEPVYYLDEWFNSIAHGRINPSGTDEVKASRKDDSARFVQLLNKAEGKLQSAENLLRAKSTERLRAEDEIRKKADAVFQHEPLAGISGARAAFTDGQKRAVAELGEMLKKLLALDKELNGFISDCSAAEADVRSLKQKVEASGGGETNLSGLSAEFDTVRQMAKMTCGRQGNHFPVLTREYFHSTQREIGTRENVLETLRWIESVDVEAFCRVYKSQLNRIPPFVILIPSYGDTGFCWEPFDRYNRVTSRGRIAVPMYAKSLKVAVLTAVADLRWQVAKEKASYYWMEEGLTGNYYQWYQAKKLKGDLKDYFINDYLLWMLKESEGIQKLDKEVRGIFWRYMPFSKEVKEKLKPRALVYQELCQRDLNREMSDGY</sequence>
<name>A0A9D9EMH0_9SPIR</name>
<accession>A0A9D9EMH0</accession>
<evidence type="ECO:0000256" key="2">
    <source>
        <dbReference type="SAM" id="MobiDB-lite"/>
    </source>
</evidence>